<evidence type="ECO:0000313" key="4">
    <source>
        <dbReference type="Proteomes" id="UP000434276"/>
    </source>
</evidence>
<feature type="region of interest" description="Disordered" evidence="1">
    <location>
        <begin position="46"/>
        <end position="71"/>
    </location>
</feature>
<dbReference type="EMBL" id="CACSHJ010000096">
    <property type="protein sequence ID" value="CAA0407537.1"/>
    <property type="molecule type" value="Genomic_DNA"/>
</dbReference>
<organism evidence="3 4">
    <name type="scientific">Arabidopsis thaliana</name>
    <name type="common">Mouse-ear cress</name>
    <dbReference type="NCBI Taxonomy" id="3702"/>
    <lineage>
        <taxon>Eukaryota</taxon>
        <taxon>Viridiplantae</taxon>
        <taxon>Streptophyta</taxon>
        <taxon>Embryophyta</taxon>
        <taxon>Tracheophyta</taxon>
        <taxon>Spermatophyta</taxon>
        <taxon>Magnoliopsida</taxon>
        <taxon>eudicotyledons</taxon>
        <taxon>Gunneridae</taxon>
        <taxon>Pentapetalae</taxon>
        <taxon>rosids</taxon>
        <taxon>malvids</taxon>
        <taxon>Brassicales</taxon>
        <taxon>Brassicaceae</taxon>
        <taxon>Camelineae</taxon>
        <taxon>Arabidopsis</taxon>
    </lineage>
</organism>
<dbReference type="AlphaFoldDB" id="A0A5S9YB03"/>
<feature type="region of interest" description="Disordered" evidence="1">
    <location>
        <begin position="87"/>
        <end position="106"/>
    </location>
</feature>
<proteinExistence type="predicted"/>
<gene>
    <name evidence="3" type="ORF">C24_LOCUS24505</name>
</gene>
<dbReference type="Proteomes" id="UP000434276">
    <property type="component" value="Unassembled WGS sequence"/>
</dbReference>
<evidence type="ECO:0000313" key="3">
    <source>
        <dbReference type="EMBL" id="CAA0407537.1"/>
    </source>
</evidence>
<dbReference type="OrthoDB" id="1091828at2759"/>
<sequence>MGKKCSSQLRRMLVLVLLLIVFTCLSVTAPLSVTAKPTSFKVKARGIDDEGQERTHSLDSKKSSRSVEKTYHSEGWRLNNVFPNAGIRAGPSKSGQGGGRIPVAAP</sequence>
<keyword evidence="2" id="KW-0732">Signal</keyword>
<evidence type="ECO:0000256" key="1">
    <source>
        <dbReference type="SAM" id="MobiDB-lite"/>
    </source>
</evidence>
<accession>A0A5S9YB03</accession>
<protein>
    <recommendedName>
        <fullName evidence="5">Transmembrane protein</fullName>
    </recommendedName>
</protein>
<dbReference type="ExpressionAtlas" id="A0A5S9YB03">
    <property type="expression patterns" value="baseline and differential"/>
</dbReference>
<feature type="signal peptide" evidence="2">
    <location>
        <begin position="1"/>
        <end position="28"/>
    </location>
</feature>
<feature type="chain" id="PRO_5025045655" description="Transmembrane protein" evidence="2">
    <location>
        <begin position="29"/>
        <end position="106"/>
    </location>
</feature>
<name>A0A5S9YB03_ARATH</name>
<reference evidence="3 4" key="1">
    <citation type="submission" date="2019-12" db="EMBL/GenBank/DDBJ databases">
        <authorList>
            <person name="Jiao W.-B."/>
            <person name="Schneeberger K."/>
        </authorList>
    </citation>
    <scope>NUCLEOTIDE SEQUENCE [LARGE SCALE GENOMIC DNA]</scope>
    <source>
        <strain evidence="4">cv. C24</strain>
    </source>
</reference>
<evidence type="ECO:0000256" key="2">
    <source>
        <dbReference type="SAM" id="SignalP"/>
    </source>
</evidence>
<evidence type="ECO:0008006" key="5">
    <source>
        <dbReference type="Google" id="ProtNLM"/>
    </source>
</evidence>